<dbReference type="EMBL" id="FOXP01000006">
    <property type="protein sequence ID" value="SFP72924.1"/>
    <property type="molecule type" value="Genomic_DNA"/>
</dbReference>
<evidence type="ECO:0000313" key="3">
    <source>
        <dbReference type="EMBL" id="SFP72924.1"/>
    </source>
</evidence>
<proteinExistence type="predicted"/>
<dbReference type="Proteomes" id="UP000199586">
    <property type="component" value="Unassembled WGS sequence"/>
</dbReference>
<evidence type="ECO:0000313" key="4">
    <source>
        <dbReference type="Proteomes" id="UP000199586"/>
    </source>
</evidence>
<organism evidence="3 4">
    <name type="scientific">Sphingomonas rubra</name>
    <dbReference type="NCBI Taxonomy" id="634430"/>
    <lineage>
        <taxon>Bacteria</taxon>
        <taxon>Pseudomonadati</taxon>
        <taxon>Pseudomonadota</taxon>
        <taxon>Alphaproteobacteria</taxon>
        <taxon>Sphingomonadales</taxon>
        <taxon>Sphingomonadaceae</taxon>
        <taxon>Sphingomonas</taxon>
    </lineage>
</organism>
<feature type="compositionally biased region" description="Low complexity" evidence="1">
    <location>
        <begin position="1"/>
        <end position="11"/>
    </location>
</feature>
<name>A0A1I5SQ58_9SPHN</name>
<feature type="compositionally biased region" description="Basic and acidic residues" evidence="1">
    <location>
        <begin position="57"/>
        <end position="73"/>
    </location>
</feature>
<evidence type="ECO:0000256" key="1">
    <source>
        <dbReference type="SAM" id="MobiDB-lite"/>
    </source>
</evidence>
<reference evidence="3 4" key="1">
    <citation type="submission" date="2016-10" db="EMBL/GenBank/DDBJ databases">
        <authorList>
            <person name="de Groot N.N."/>
        </authorList>
    </citation>
    <scope>NUCLEOTIDE SEQUENCE [LARGE SCALE GENOMIC DNA]</scope>
    <source>
        <strain evidence="3 4">CGMCC 1.9113</strain>
    </source>
</reference>
<feature type="domain" description="Phasin" evidence="2">
    <location>
        <begin position="58"/>
        <end position="151"/>
    </location>
</feature>
<dbReference type="STRING" id="634430.SAMN04488241_10658"/>
<dbReference type="Pfam" id="PF09361">
    <property type="entry name" value="Phasin_2"/>
    <property type="match status" value="1"/>
</dbReference>
<feature type="region of interest" description="Disordered" evidence="1">
    <location>
        <begin position="1"/>
        <end position="83"/>
    </location>
</feature>
<protein>
    <submittedName>
        <fullName evidence="3">Phasin protein</fullName>
    </submittedName>
</protein>
<dbReference type="InterPro" id="IPR018968">
    <property type="entry name" value="Phasin"/>
</dbReference>
<keyword evidence="4" id="KW-1185">Reference proteome</keyword>
<accession>A0A1I5SQ58</accession>
<evidence type="ECO:0000259" key="2">
    <source>
        <dbReference type="Pfam" id="PF09361"/>
    </source>
</evidence>
<dbReference type="OrthoDB" id="7573426at2"/>
<gene>
    <name evidence="3" type="ORF">SAMN04488241_10658</name>
</gene>
<feature type="compositionally biased region" description="Low complexity" evidence="1">
    <location>
        <begin position="21"/>
        <end position="36"/>
    </location>
</feature>
<dbReference type="RefSeq" id="WP_093333407.1">
    <property type="nucleotide sequence ID" value="NZ_FOXP01000006.1"/>
</dbReference>
<dbReference type="AlphaFoldDB" id="A0A1I5SQ58"/>
<sequence length="157" mass="16471">MADDNIANAAADESKKNADFAANQAKAGADRAANAAKSGTDALRDGAQKAQGAFQERVVEPAKRAGEAMRESGQKLAEGGSTIGTRMIDQAEQNAREAFAAMREAAQAKDISQVMKIQGDYLREQGTRSMAQAREIGDLIMQFGRDAVAPLRGGGNG</sequence>